<proteinExistence type="predicted"/>
<feature type="compositionally biased region" description="Acidic residues" evidence="2">
    <location>
        <begin position="721"/>
        <end position="735"/>
    </location>
</feature>
<feature type="region of interest" description="Disordered" evidence="2">
    <location>
        <begin position="1044"/>
        <end position="1088"/>
    </location>
</feature>
<feature type="region of interest" description="Disordered" evidence="2">
    <location>
        <begin position="2077"/>
        <end position="2104"/>
    </location>
</feature>
<evidence type="ECO:0000256" key="1">
    <source>
        <dbReference type="SAM" id="Coils"/>
    </source>
</evidence>
<feature type="region of interest" description="Disordered" evidence="2">
    <location>
        <begin position="721"/>
        <end position="760"/>
    </location>
</feature>
<dbReference type="OrthoDB" id="68437at2759"/>
<dbReference type="EMBL" id="CYKH01002252">
    <property type="protein sequence ID" value="CUI15608.1"/>
    <property type="molecule type" value="Genomic_DNA"/>
</dbReference>
<sequence length="2752" mass="299958">MAVVTKEITRLLTEASEKRSLPALNEAFHSLTQLAEEKVIMDRGKVMQVSTDLYLFCCEAAISLEQWPVAQHCADRLVEGTTTSKAYQIRTLYCRAAIDVESTRTLRGKELVVRIHACLAKIVSGMKTALQDAVQLSHLVHLGAQHVWNVGRSLFKEGSYHEIVGTFVFTVAALEKIDVQDWQLRILWILRLSTAQAGASKNSEANATLQKAADLTSKYLPNMKLSVFRMQVAMSKVFANPKVKQDAARGILRAIYASNAVFCGLLEGMAAEAELAGAYVDLVPDAAPTSPTVDNSGKAKASAPPPKKDADKGGAAIVSAEDAALREEVLAELGLALALAGDVERASDCAKAAIQSRSLKSRVYGEYTASLVKAIRCGGMAVQQEGNANNLTSAMIADLSAAIRDVDRTIESAQRVSDSSDRNHLVQYGCVLVWNMSLPLLQSSTKGQIARCLQNAAKHLDDIQSNMLTLRALLLYEAALTDVESDFLNKATIKVDKALGTDYHADPEDQKVYSLLKPLDRFLVWLKRKLDVRSNLYGKPDNAEDEALIIIEQAQGAPLGNRLSMLTRVIGILQNSEPAADYYVDASIPKVEDTVNKKDPKKGGGGGAAKKGGKGADDADDGAAMKYDPVVEGCRNHLRVRSSLWHMLLTSAWAERSPMMISIVKQAVAALTSRAWVRKGDRDMKQMQADAYFTLADAISVELAQQELFVAQRLFFAADDASDDDDDEEKNEESADTAGKGGKSAANGANAKKSGKRPPGSLPVFVGDEIVLAKRIDELTQVVNTAEGVVIHSLVESAKIGAELVQLGYEDHWISANAASILWNLHARAFRESRDFLAPLSGFEQIYQTLLTIQLDPKKETELIRDTALSYVTGLVQSYVKDKLAADPANAKLSSTALGVQAAKVDIATFKVEAGNAKLVKAWEVCDKMISMLPTPLDAKSFLFFSASIQRLLGKPMEQRAHPQQRLFSIIEQLKQPAANPEEKRTLLNNTGMDLLQQDANIELCARLAGASLAMAGNDRVTVRIAAIGQQLYQEGRLGWRQNDMSATTNTTGKDAKGKAAASPKPTNNDTPTTPAAGGDSPSPPPTPENWHWLALLLQYQGIALSRLVNPVLQEKPVQWDIRQRALVSLTNSAMAAVQGLPEYRSESIRKVLQLYRANCQEFVGDSLARSYLLTSLRQLLSEKILRHATLTTVASSPTVAADVDVVQELAVILLLCLRDAEEDEEGLQTLKLMMKFLPASHHRPFWGFDIQFRCAAGLPTSQTLLRVKEYAPEIQAQVWIVFAKYAKTIEDQRFAMQSAVDVLAEKPVEQAAHMLLFAQWILQTNYPVTIDVLVDLIMSAVDLVGQSVDTEADEEMYASDMASSAGGTVKGLSRHGSLSGARSMAATKTMGTRSVAASVHGGATTRGGKRVEKKPTLRALKVALEAYYILARISGHGPVADSSIAGVSFGSNMVNARSALAMVVHYVMRILSVTIGVTNAYNHRKRAKFVKAQRIAAANGTAPPADSDPNSVPKDFDIPSSVHGWAGFLMSQDVIQTLKEMKNPSAVGPHSIGNVYTFISVLQDVVAMLTREGMELQAHPVLQLMLMSIEVCMPAGQPMAKSAKDVVQAQMFLTACGGVGSLAVVHRITDPYLPQNDILALREDARIVTERARHVGDDAVSQEGASAQPTVKVVETNISTTLHKYWGALARSMLLEGRVVAAATLSNEALFHAEAHRDRSGQALCKWTLAQVTFLEGQLDAALDQVRAVQSTYINDMCAHMYIELKLFELEILIALGKIEESFVTAKATKALLEQQISQSEGLAKDIASRVVPELLTLFLMRFSAMVIKKLQLPSIVNSANPSLALYRGELADLIRASIEYAKDDVSMQSQYYIFQVELSKLEADMFPVDPSRRLLSKKKRLCNEARWLAQAISAAKEQLTYGIETESQTIALLPSPVSSASQMLCALGQNILERVELNQKLLKVFRGSDYTTLQYPKVAEDPSTFEPSVVYFMRSTKKQRGADVQKERRRELRREIEAKREQARRIKQEELDRRREQRRIEAEAAAQAAGGKKDAKKPVGKPGVVVAEEFEVDPKDKCGIVSPPGSDDEGHGEDSQSDEEEELRLALRELPDGDIEIESRISVQAAESCFQQAVELTSDATTVGIEAKLGIAVAMMRSYELGTVGAEEREALLKGEQRAGSQWSASVAAKWNKAVEVVIEDDTNAKGKKQADAKKPPPKGAKEIVRPLSAPPVDPKAAAEQVTIRNFTSQLEYCVAQAALLQNPVLQRNALLAYAQALVLSGLQQAAGLAIESAQALSMQTYLVDLWGSATHPDTNEAVLFNAVKATESNLPSVKVSPYVNDMNKSSSSASKMLARLRPSSTTAISSTTPTEPAVFSQDVCTITATQLDEERWVVAFRRPNGIIDVRNVLCPSEPLANYCLVLEELEGARASLLIHDDSSNPLQLKEASGRIRELSAAALGAVNALWAPFQQLIDAIGPKSHVVLCVDPLLQPLPLEWCEGLSKFLSVQRDLSVQQVSSKLLRRTSERYSGTNAVLIVDPRREVQGAVAAALGDEKPKLAGWQLLTGIIDENKQPRYPGVAQVQRAITNPAVSNVLINGCGRFTSLFPIRSFAGLSLENLRTMFLFDRGAKEASFRRENQADMMKSSQELWAEYSWNAALLLLARGVEFVAVNRTTVPSTFNDQLTKSVLGNMEKPQVKSYAEVLLQTMRKFAVDEETSTDPKAPSYADCVSVGLFGLSFDEAVGGKPTK</sequence>
<accession>A0A0S4KPQ0</accession>
<dbReference type="PANTHER" id="PTHR15977:SF15">
    <property type="entry name" value="CILIA- AND FLAGELLA-ASSOCIATED PROTEIN 46"/>
    <property type="match status" value="1"/>
</dbReference>
<feature type="compositionally biased region" description="Low complexity" evidence="2">
    <location>
        <begin position="1047"/>
        <end position="1081"/>
    </location>
</feature>
<feature type="coiled-coil region" evidence="1">
    <location>
        <begin position="2004"/>
        <end position="2041"/>
    </location>
</feature>
<dbReference type="PANTHER" id="PTHR15977">
    <property type="entry name" value="CILIA- AND FLAGELLA-ASSOCIATED PROTEIN 46"/>
    <property type="match status" value="1"/>
</dbReference>
<feature type="region of interest" description="Disordered" evidence="2">
    <location>
        <begin position="2207"/>
        <end position="2235"/>
    </location>
</feature>
<name>A0A0S4KPQ0_BODSA</name>
<feature type="region of interest" description="Disordered" evidence="2">
    <location>
        <begin position="594"/>
        <end position="621"/>
    </location>
</feature>
<dbReference type="GO" id="GO:0060294">
    <property type="term" value="P:cilium movement involved in cell motility"/>
    <property type="evidence" value="ECO:0007669"/>
    <property type="project" value="InterPro"/>
</dbReference>
<dbReference type="OMA" id="VRLCAWV"/>
<dbReference type="Pfam" id="PF25439">
    <property type="entry name" value="TPR_CFAP46_N"/>
    <property type="match status" value="1"/>
</dbReference>
<dbReference type="VEuPathDB" id="TriTrypDB:BSAL_48660"/>
<gene>
    <name evidence="3" type="ORF">BSAL_48660</name>
</gene>
<evidence type="ECO:0000313" key="4">
    <source>
        <dbReference type="Proteomes" id="UP000051952"/>
    </source>
</evidence>
<evidence type="ECO:0000256" key="2">
    <source>
        <dbReference type="SAM" id="MobiDB-lite"/>
    </source>
</evidence>
<dbReference type="Proteomes" id="UP000051952">
    <property type="component" value="Unassembled WGS sequence"/>
</dbReference>
<keyword evidence="1" id="KW-0175">Coiled coil</keyword>
<keyword evidence="4" id="KW-1185">Reference proteome</keyword>
<feature type="compositionally biased region" description="Basic and acidic residues" evidence="2">
    <location>
        <begin position="2207"/>
        <end position="2227"/>
    </location>
</feature>
<organism evidence="3 4">
    <name type="scientific">Bodo saltans</name>
    <name type="common">Flagellated protozoan</name>
    <dbReference type="NCBI Taxonomy" id="75058"/>
    <lineage>
        <taxon>Eukaryota</taxon>
        <taxon>Discoba</taxon>
        <taxon>Euglenozoa</taxon>
        <taxon>Kinetoplastea</taxon>
        <taxon>Metakinetoplastina</taxon>
        <taxon>Eubodonida</taxon>
        <taxon>Bodonidae</taxon>
        <taxon>Bodo</taxon>
    </lineage>
</organism>
<feature type="compositionally biased region" description="Low complexity" evidence="2">
    <location>
        <begin position="743"/>
        <end position="752"/>
    </location>
</feature>
<feature type="region of interest" description="Disordered" evidence="2">
    <location>
        <begin position="289"/>
        <end position="313"/>
    </location>
</feature>
<dbReference type="InterPro" id="IPR039586">
    <property type="entry name" value="CFAP46"/>
</dbReference>
<dbReference type="InterPro" id="IPR057466">
    <property type="entry name" value="CFAP46_TPR"/>
</dbReference>
<evidence type="ECO:0000313" key="3">
    <source>
        <dbReference type="EMBL" id="CUI15608.1"/>
    </source>
</evidence>
<dbReference type="GO" id="GO:0035082">
    <property type="term" value="P:axoneme assembly"/>
    <property type="evidence" value="ECO:0007669"/>
    <property type="project" value="InterPro"/>
</dbReference>
<reference evidence="4" key="1">
    <citation type="submission" date="2015-09" db="EMBL/GenBank/DDBJ databases">
        <authorList>
            <consortium name="Pathogen Informatics"/>
        </authorList>
    </citation>
    <scope>NUCLEOTIDE SEQUENCE [LARGE SCALE GENOMIC DNA]</scope>
    <source>
        <strain evidence="4">Lake Konstanz</strain>
    </source>
</reference>
<protein>
    <submittedName>
        <fullName evidence="3">Uncharacterized protein</fullName>
    </submittedName>
</protein>